<comment type="caution">
    <text evidence="9">The sequence shown here is derived from an EMBL/GenBank/DDBJ whole genome shotgun (WGS) entry which is preliminary data.</text>
</comment>
<keyword evidence="10" id="KW-1185">Reference proteome</keyword>
<dbReference type="Proteomes" id="UP000247702">
    <property type="component" value="Unassembled WGS sequence"/>
</dbReference>
<protein>
    <recommendedName>
        <fullName evidence="8">Ion transport domain-containing protein</fullName>
    </recommendedName>
</protein>
<feature type="transmembrane region" description="Helical" evidence="7">
    <location>
        <begin position="1175"/>
        <end position="1202"/>
    </location>
</feature>
<evidence type="ECO:0000313" key="10">
    <source>
        <dbReference type="Proteomes" id="UP000247702"/>
    </source>
</evidence>
<dbReference type="InterPro" id="IPR024862">
    <property type="entry name" value="TRPV"/>
</dbReference>
<feature type="transmembrane region" description="Helical" evidence="7">
    <location>
        <begin position="1068"/>
        <end position="1089"/>
    </location>
</feature>
<dbReference type="PANTHER" id="PTHR10582:SF2">
    <property type="entry name" value="INACTIVE"/>
    <property type="match status" value="1"/>
</dbReference>
<keyword evidence="4 7" id="KW-1133">Transmembrane helix</keyword>
<feature type="transmembrane region" description="Helical" evidence="7">
    <location>
        <begin position="793"/>
        <end position="820"/>
    </location>
</feature>
<name>A0A2Z6S671_9GLOM</name>
<feature type="domain" description="Ion transport" evidence="8">
    <location>
        <begin position="946"/>
        <end position="1208"/>
    </location>
</feature>
<dbReference type="InterPro" id="IPR036322">
    <property type="entry name" value="WD40_repeat_dom_sf"/>
</dbReference>
<evidence type="ECO:0000256" key="2">
    <source>
        <dbReference type="ARBA" id="ARBA00022692"/>
    </source>
</evidence>
<gene>
    <name evidence="9" type="ORF">RclHR1_08040005</name>
</gene>
<evidence type="ECO:0000256" key="4">
    <source>
        <dbReference type="ARBA" id="ARBA00022989"/>
    </source>
</evidence>
<feature type="transmembrane region" description="Helical" evidence="7">
    <location>
        <begin position="937"/>
        <end position="959"/>
    </location>
</feature>
<feature type="transmembrane region" description="Helical" evidence="7">
    <location>
        <begin position="1041"/>
        <end position="1061"/>
    </location>
</feature>
<evidence type="ECO:0000256" key="3">
    <source>
        <dbReference type="ARBA" id="ARBA00022737"/>
    </source>
</evidence>
<proteinExistence type="predicted"/>
<evidence type="ECO:0000259" key="8">
    <source>
        <dbReference type="Pfam" id="PF00520"/>
    </source>
</evidence>
<keyword evidence="5 7" id="KW-0472">Membrane</keyword>
<keyword evidence="3" id="KW-0677">Repeat</keyword>
<reference evidence="9 10" key="1">
    <citation type="submission" date="2017-11" db="EMBL/GenBank/DDBJ databases">
        <title>The genome of Rhizophagus clarus HR1 reveals common genetic basis of auxotrophy among arbuscular mycorrhizal fungi.</title>
        <authorList>
            <person name="Kobayashi Y."/>
        </authorList>
    </citation>
    <scope>NUCLEOTIDE SEQUENCE [LARGE SCALE GENOMIC DNA]</scope>
    <source>
        <strain evidence="9 10">HR1</strain>
    </source>
</reference>
<accession>A0A2Z6S671</accession>
<dbReference type="EMBL" id="BEXD01004209">
    <property type="protein sequence ID" value="GBC08343.1"/>
    <property type="molecule type" value="Genomic_DNA"/>
</dbReference>
<evidence type="ECO:0000256" key="6">
    <source>
        <dbReference type="SAM" id="Coils"/>
    </source>
</evidence>
<evidence type="ECO:0000256" key="7">
    <source>
        <dbReference type="SAM" id="Phobius"/>
    </source>
</evidence>
<dbReference type="Gene3D" id="1.10.287.70">
    <property type="match status" value="1"/>
</dbReference>
<dbReference type="CDD" id="cd22249">
    <property type="entry name" value="UDM1_RNF168_RNF169-like"/>
    <property type="match status" value="1"/>
</dbReference>
<feature type="transmembrane region" description="Helical" evidence="7">
    <location>
        <begin position="1000"/>
        <end position="1021"/>
    </location>
</feature>
<keyword evidence="6" id="KW-0175">Coiled coil</keyword>
<evidence type="ECO:0000256" key="5">
    <source>
        <dbReference type="ARBA" id="ARBA00023136"/>
    </source>
</evidence>
<evidence type="ECO:0000313" key="9">
    <source>
        <dbReference type="EMBL" id="GBC08343.1"/>
    </source>
</evidence>
<comment type="subcellular location">
    <subcellularLocation>
        <location evidence="1">Membrane</location>
        <topology evidence="1">Multi-pass membrane protein</topology>
    </subcellularLocation>
</comment>
<dbReference type="STRING" id="94130.A0A2Z6S671"/>
<dbReference type="GO" id="GO:0005886">
    <property type="term" value="C:plasma membrane"/>
    <property type="evidence" value="ECO:0007669"/>
    <property type="project" value="TreeGrafter"/>
</dbReference>
<dbReference type="GO" id="GO:0098703">
    <property type="term" value="P:calcium ion import across plasma membrane"/>
    <property type="evidence" value="ECO:0007669"/>
    <property type="project" value="TreeGrafter"/>
</dbReference>
<dbReference type="Pfam" id="PF00520">
    <property type="entry name" value="Ion_trans"/>
    <property type="match status" value="1"/>
</dbReference>
<dbReference type="InterPro" id="IPR005821">
    <property type="entry name" value="Ion_trans_dom"/>
</dbReference>
<keyword evidence="2 7" id="KW-0812">Transmembrane</keyword>
<dbReference type="GO" id="GO:0005216">
    <property type="term" value="F:monoatomic ion channel activity"/>
    <property type="evidence" value="ECO:0007669"/>
    <property type="project" value="InterPro"/>
</dbReference>
<evidence type="ECO:0000256" key="1">
    <source>
        <dbReference type="ARBA" id="ARBA00004141"/>
    </source>
</evidence>
<sequence>MNEISVEIDKGDNINVVVNNEIDDKNNDTEKPHNGKPITMTEISPKGEYLVTYSVEDKSVVGWNVLDKGQLKLDNCDTIELKDDVYKICVSDDKIFACIYDKYKLKIIDMENSNKEIESNLCAYSDIYYDCTFNLKSEFIFHNDIFNRHGIRQQMIWIYSTKVKNNQWMCKGIYEIPDDFKLISISKYDSKFYLFSNKNIYEWDILTEKIIKIFNNEKKECEIVKSFEPAKTTKIRQLYDVETIETIESEHFKKAHEEAVVSAEEAKTAEENRLWRTTRFFKKCFIKDKKKEPDLDSRSIKKDIKISSNNKFICLKVKNKIIIYSIELNVPMFSFDINDGIVLKFKVYYYYKLFMLNYYFSLDVIQPHNFMNIPDLYLLMFTLLLPNVSQDGLLNNETWNSIIKHCWKKCLGHIKKSQKELQAENLLLFDKHIFGILDGYIWKIELDTLKMNFSYKDFNELSDVNNNIAENLKLNNDNDIPNENRCSATKDFNKAEIYHSKYLNIHLFDPNLDIIQEIFKDDDEALLKPQYSMKSPTDSMESMGSMEWNVSSDKGLLKLRVNKIDDKFTYFKRVDKFNVQNFNGLLKLKQQNDNNIFILTVNGFYIYHFNERNESISLNYFYHMDLFNEDKRKQRLQTFREKLSSKSTLPLPNYDSFKLSEEWVYYVKTNKESLLKYGVELLSFAVKEHRLELIDDIYKNCMIYFKEDLSNNKMFLNIITSTMPLLNEYYPEYILEYSLKTNMIIDSFFYTIKHQSNYLHLYSFQYQIVNLTQSILWVKYITSYVKLFKHNPFWYNILISIQYLIIPFTLPILPFFFVIFHIMFKYHFIHDFIDTLLPTKNYVFTADMKDIFTTFYFYIVDKYDEFISTILPTTTTPTITFMISYIKFVNYPKEYNWFFELIRPKSSLFVEIISRDIYKTWNGEALINFKWNTFGKYYYIIIWGSFMALLGCFTAAATIPQQYINENVQEQLLIVSIILGFIHLSFEIRQFIYNPIKWIYDFWNLFDIIAYILPIFTSIYWLKTDDRNVHLLSFSCLFLDIKFRLFFRVFESFGVYFAIIISVAKQIISFLVVLFIIIISFAHAFYILLSPKEIDFSFDKRIINNDPNNPWNIAPTYSKVLDDGTIDSNPFIIQPPNENTNMFIDYGTALFAMYKFLTGDSSALSNWPYLNNPSLVILIVLFSLLIVVYLMNLFIGLLNIAIDEDNDRVSYLVQKAKILAEIELFYLLPHQRRKETWFPEVIYYYADVDKAREEVKKLIRNGQWDTDEFPELRQDLLKKLNIQDYECDQQLLKEIRKKQERNQESLEQIQKKQEDDQKSLEQIRADQKLLEEIRDILSKQLDTKQ</sequence>
<feature type="coiled-coil region" evidence="6">
    <location>
        <begin position="1282"/>
        <end position="1326"/>
    </location>
</feature>
<dbReference type="SUPFAM" id="SSF50978">
    <property type="entry name" value="WD40 repeat-like"/>
    <property type="match status" value="1"/>
</dbReference>
<organism evidence="9 10">
    <name type="scientific">Rhizophagus clarus</name>
    <dbReference type="NCBI Taxonomy" id="94130"/>
    <lineage>
        <taxon>Eukaryota</taxon>
        <taxon>Fungi</taxon>
        <taxon>Fungi incertae sedis</taxon>
        <taxon>Mucoromycota</taxon>
        <taxon>Glomeromycotina</taxon>
        <taxon>Glomeromycetes</taxon>
        <taxon>Glomerales</taxon>
        <taxon>Glomeraceae</taxon>
        <taxon>Rhizophagus</taxon>
    </lineage>
</organism>
<feature type="transmembrane region" description="Helical" evidence="7">
    <location>
        <begin position="971"/>
        <end position="988"/>
    </location>
</feature>
<dbReference type="PANTHER" id="PTHR10582">
    <property type="entry name" value="TRANSIENT RECEPTOR POTENTIAL ION CHANNEL PROTEIN"/>
    <property type="match status" value="1"/>
</dbReference>